<proteinExistence type="predicted"/>
<dbReference type="EMBL" id="CP009112">
    <property type="protein sequence ID" value="ANS32131.1"/>
    <property type="molecule type" value="Genomic_DNA"/>
</dbReference>
<name>A0A1B1KHN8_RHOOP</name>
<reference evidence="1 2" key="1">
    <citation type="submission" date="2014-07" db="EMBL/GenBank/DDBJ databases">
        <authorList>
            <person name="Zhang J.E."/>
            <person name="Yang H."/>
            <person name="Guo J."/>
            <person name="Deng Z."/>
            <person name="Luo H."/>
            <person name="Luo M."/>
            <person name="Zhao B."/>
        </authorList>
    </citation>
    <scope>NUCLEOTIDE SEQUENCE [LARGE SCALE GENOMIC DNA]</scope>
    <source>
        <strain evidence="1 2">1CP</strain>
        <plasmid evidence="2">Plasmid pr1cp1</plasmid>
    </source>
</reference>
<evidence type="ECO:0000313" key="2">
    <source>
        <dbReference type="Proteomes" id="UP000186108"/>
    </source>
</evidence>
<organism evidence="1 2">
    <name type="scientific">Rhodococcus opacus</name>
    <name type="common">Nocardia opaca</name>
    <dbReference type="NCBI Taxonomy" id="37919"/>
    <lineage>
        <taxon>Bacteria</taxon>
        <taxon>Bacillati</taxon>
        <taxon>Actinomycetota</taxon>
        <taxon>Actinomycetes</taxon>
        <taxon>Mycobacteriales</taxon>
        <taxon>Nocardiaceae</taxon>
        <taxon>Rhodococcus</taxon>
    </lineage>
</organism>
<accession>A0A1B1KHN8</accession>
<geneLocation type="plasmid" evidence="2">
    <name>pr1cp1</name>
</geneLocation>
<dbReference type="AlphaFoldDB" id="A0A1B1KHN8"/>
<keyword evidence="1" id="KW-0614">Plasmid</keyword>
<evidence type="ECO:0000313" key="1">
    <source>
        <dbReference type="EMBL" id="ANS32131.1"/>
    </source>
</evidence>
<sequence length="67" mass="7488">MTPSSMSPRLSVRSGSRIDEYSRQHAVDLASDGRLHVLDAARLTTRTYERAHWTLLIEPGVGNHDVT</sequence>
<gene>
    <name evidence="1" type="ORF">R1CP_37650</name>
</gene>
<protein>
    <submittedName>
        <fullName evidence="1">Uncharacterized protein</fullName>
    </submittedName>
</protein>
<dbReference type="Proteomes" id="UP000186108">
    <property type="component" value="Plasmid pR1CP1"/>
</dbReference>